<evidence type="ECO:0000313" key="3">
    <source>
        <dbReference type="Proteomes" id="UP000325313"/>
    </source>
</evidence>
<comment type="caution">
    <text evidence="2">The sequence shown here is derived from an EMBL/GenBank/DDBJ whole genome shotgun (WGS) entry which is preliminary data.</text>
</comment>
<evidence type="ECO:0000313" key="1">
    <source>
        <dbReference type="EMBL" id="KAA1100641.1"/>
    </source>
</evidence>
<dbReference type="EMBL" id="VDEP01000339">
    <property type="protein sequence ID" value="KAA1100641.1"/>
    <property type="molecule type" value="Genomic_DNA"/>
</dbReference>
<organism evidence="2 3">
    <name type="scientific">Puccinia graminis f. sp. tritici</name>
    <dbReference type="NCBI Taxonomy" id="56615"/>
    <lineage>
        <taxon>Eukaryota</taxon>
        <taxon>Fungi</taxon>
        <taxon>Dikarya</taxon>
        <taxon>Basidiomycota</taxon>
        <taxon>Pucciniomycotina</taxon>
        <taxon>Pucciniomycetes</taxon>
        <taxon>Pucciniales</taxon>
        <taxon>Pucciniaceae</taxon>
        <taxon>Puccinia</taxon>
    </lineage>
</organism>
<accession>A0A5B0SG54</accession>
<name>A0A5B0SG54_PUCGR</name>
<gene>
    <name evidence="1" type="ORF">PGTUg99_007224</name>
    <name evidence="2" type="ORF">PGTUg99_034061</name>
</gene>
<dbReference type="AlphaFoldDB" id="A0A5B0SG54"/>
<protein>
    <submittedName>
        <fullName evidence="2">Uncharacterized protein</fullName>
    </submittedName>
</protein>
<reference evidence="2 3" key="1">
    <citation type="submission" date="2019-05" db="EMBL/GenBank/DDBJ databases">
        <title>Emergence of the Ug99 lineage of the wheat stem rust pathogen through somatic hybridization.</title>
        <authorList>
            <person name="Li F."/>
            <person name="Upadhyaya N.M."/>
            <person name="Sperschneider J."/>
            <person name="Matny O."/>
            <person name="Nguyen-Phuc H."/>
            <person name="Mago R."/>
            <person name="Raley C."/>
            <person name="Miller M.E."/>
            <person name="Silverstein K.A.T."/>
            <person name="Henningsen E."/>
            <person name="Hirsch C.D."/>
            <person name="Visser B."/>
            <person name="Pretorius Z.A."/>
            <person name="Steffenson B.J."/>
            <person name="Schwessinger B."/>
            <person name="Dodds P.N."/>
            <person name="Figueroa M."/>
        </authorList>
    </citation>
    <scope>NUCLEOTIDE SEQUENCE [LARGE SCALE GENOMIC DNA]</scope>
    <source>
        <strain evidence="2 3">Ug99</strain>
    </source>
</reference>
<evidence type="ECO:0000313" key="2">
    <source>
        <dbReference type="EMBL" id="KAA1136505.1"/>
    </source>
</evidence>
<sequence length="89" mass="9541">MINATCTSSFVNSSVLLDSMKGLSWTNCPSENEPMKVPRFNEKMKGGDSAVVEGLTDRQFEHNGLTTTGCRLPVCQGKGSQQSASGRAK</sequence>
<proteinExistence type="predicted"/>
<dbReference type="EMBL" id="VDEP01000035">
    <property type="protein sequence ID" value="KAA1136505.1"/>
    <property type="molecule type" value="Genomic_DNA"/>
</dbReference>
<dbReference type="Proteomes" id="UP000325313">
    <property type="component" value="Unassembled WGS sequence"/>
</dbReference>